<dbReference type="AlphaFoldDB" id="Q2H7Z7"/>
<dbReference type="Proteomes" id="UP000001056">
    <property type="component" value="Unassembled WGS sequence"/>
</dbReference>
<name>Q2H7Z7_CHAGB</name>
<dbReference type="OrthoDB" id="4775210at2759"/>
<sequence length="406" mass="46021">MYCVQTHDNEVFESTVDVPVARGVEFDPLGSPGLPSLPDEFNNPTPDEPPLFPPPPTTPASIPPPQQTAVANNNKKKRKAAIPKSAPTKVVFSKEMTAQVMLWFNECRKKGMFNSSKKKDYGPIWQEVFERCQEQWPRFPWKPNIIATKYDTERQRYQQWKMLVDGYSGVTFDYTANLPCVSESTWEQFVLRNNTLSKSVTWLRTIPLGDVDVYRSVFWRERASGNHIAEADDAADTQATDVVEEELEEDSNRDVPVMLDTESDEDDDNVAAVTPIQKKRKLTSAQQHRIRTDPNLTPTRGSTPSTVDVPVRHSSHRRDRERDSSILAASFKDSITILAAPRLAGADDVALATEDIQKLFADKVDGSELLNYIDYLQRNPMSAVMWNKLSLALKRLYIDRWKEGSA</sequence>
<feature type="region of interest" description="Disordered" evidence="1">
    <location>
        <begin position="27"/>
        <end position="82"/>
    </location>
</feature>
<dbReference type="InParanoid" id="Q2H7Z7"/>
<evidence type="ECO:0008006" key="4">
    <source>
        <dbReference type="Google" id="ProtNLM"/>
    </source>
</evidence>
<feature type="compositionally biased region" description="Acidic residues" evidence="1">
    <location>
        <begin position="242"/>
        <end position="251"/>
    </location>
</feature>
<feature type="region of interest" description="Disordered" evidence="1">
    <location>
        <begin position="229"/>
        <end position="323"/>
    </location>
</feature>
<keyword evidence="3" id="KW-1185">Reference proteome</keyword>
<dbReference type="eggNOG" id="ENOG502T9XB">
    <property type="taxonomic scope" value="Eukaryota"/>
</dbReference>
<dbReference type="EMBL" id="CH408030">
    <property type="protein sequence ID" value="EAQ91722.1"/>
    <property type="molecule type" value="Genomic_DNA"/>
</dbReference>
<accession>Q2H7Z7</accession>
<dbReference type="OMA" id="IICATEE"/>
<feature type="compositionally biased region" description="Low complexity" evidence="1">
    <location>
        <begin position="28"/>
        <end position="38"/>
    </location>
</feature>
<dbReference type="GeneID" id="4388508"/>
<organism evidence="2 3">
    <name type="scientific">Chaetomium globosum (strain ATCC 6205 / CBS 148.51 / DSM 1962 / NBRC 6347 / NRRL 1970)</name>
    <name type="common">Soil fungus</name>
    <dbReference type="NCBI Taxonomy" id="306901"/>
    <lineage>
        <taxon>Eukaryota</taxon>
        <taxon>Fungi</taxon>
        <taxon>Dikarya</taxon>
        <taxon>Ascomycota</taxon>
        <taxon>Pezizomycotina</taxon>
        <taxon>Sordariomycetes</taxon>
        <taxon>Sordariomycetidae</taxon>
        <taxon>Sordariales</taxon>
        <taxon>Chaetomiaceae</taxon>
        <taxon>Chaetomium</taxon>
    </lineage>
</organism>
<gene>
    <name evidence="2" type="ORF">CHGG_03657</name>
</gene>
<evidence type="ECO:0000313" key="2">
    <source>
        <dbReference type="EMBL" id="EAQ91722.1"/>
    </source>
</evidence>
<feature type="compositionally biased region" description="Pro residues" evidence="1">
    <location>
        <begin position="46"/>
        <end position="66"/>
    </location>
</feature>
<dbReference type="HOGENOM" id="CLU_677932_0_0_1"/>
<protein>
    <recommendedName>
        <fullName evidence="4">Myb/SANT-like domain-containing protein</fullName>
    </recommendedName>
</protein>
<dbReference type="RefSeq" id="XP_001230173.1">
    <property type="nucleotide sequence ID" value="XM_001230172.1"/>
</dbReference>
<evidence type="ECO:0000256" key="1">
    <source>
        <dbReference type="SAM" id="MobiDB-lite"/>
    </source>
</evidence>
<feature type="compositionally biased region" description="Polar residues" evidence="1">
    <location>
        <begin position="294"/>
        <end position="306"/>
    </location>
</feature>
<dbReference type="VEuPathDB" id="FungiDB:CHGG_03657"/>
<reference evidence="3" key="1">
    <citation type="journal article" date="2015" name="Genome Announc.">
        <title>Draft genome sequence of the cellulolytic fungus Chaetomium globosum.</title>
        <authorList>
            <person name="Cuomo C.A."/>
            <person name="Untereiner W.A."/>
            <person name="Ma L.-J."/>
            <person name="Grabherr M."/>
            <person name="Birren B.W."/>
        </authorList>
    </citation>
    <scope>NUCLEOTIDE SEQUENCE [LARGE SCALE GENOMIC DNA]</scope>
    <source>
        <strain evidence="3">ATCC 6205 / CBS 148.51 / DSM 1962 / NBRC 6347 / NRRL 1970</strain>
    </source>
</reference>
<evidence type="ECO:0000313" key="3">
    <source>
        <dbReference type="Proteomes" id="UP000001056"/>
    </source>
</evidence>
<proteinExistence type="predicted"/>